<dbReference type="PANTHER" id="PTHR14969">
    <property type="entry name" value="SPHINGOSINE-1-PHOSPHATE PHOSPHOHYDROLASE"/>
    <property type="match status" value="1"/>
</dbReference>
<proteinExistence type="predicted"/>
<feature type="transmembrane region" description="Helical" evidence="1">
    <location>
        <begin position="82"/>
        <end position="100"/>
    </location>
</feature>
<sequence>MSRRITAGVSAVLLVILTVMVTTGNAIVTKTDNLFANFAASTVNPVSTILFKIIKFLASPAFTSVLMLALVVYLFYKRSQGLSVWLAISFFGGSAIAWVIKHLVRRPRPAGASKSDDGFSYPSGHVLCAAMLVILALVILYHNTEDTKTRVIWTIVGCVWILLVMFDRVYLQAHHITDTLASVLLASCWLGLTYEFRPQELKTRRRYY</sequence>
<feature type="domain" description="Phosphatidic acid phosphatase type 2/haloperoxidase" evidence="2">
    <location>
        <begin position="84"/>
        <end position="194"/>
    </location>
</feature>
<accession>A0A916VH19</accession>
<dbReference type="Proteomes" id="UP000677218">
    <property type="component" value="Unassembled WGS sequence"/>
</dbReference>
<dbReference type="EMBL" id="BMAY01000002">
    <property type="protein sequence ID" value="GFZ26566.1"/>
    <property type="molecule type" value="Genomic_DNA"/>
</dbReference>
<dbReference type="SUPFAM" id="SSF48317">
    <property type="entry name" value="Acid phosphatase/Vanadium-dependent haloperoxidase"/>
    <property type="match status" value="1"/>
</dbReference>
<dbReference type="InterPro" id="IPR036938">
    <property type="entry name" value="PAP2/HPO_sf"/>
</dbReference>
<comment type="caution">
    <text evidence="3">The sequence shown here is derived from an EMBL/GenBank/DDBJ whole genome shotgun (WGS) entry which is preliminary data.</text>
</comment>
<evidence type="ECO:0000313" key="4">
    <source>
        <dbReference type="Proteomes" id="UP000677218"/>
    </source>
</evidence>
<feature type="transmembrane region" description="Helical" evidence="1">
    <location>
        <begin position="151"/>
        <end position="170"/>
    </location>
</feature>
<dbReference type="RefSeq" id="WP_212780262.1">
    <property type="nucleotide sequence ID" value="NZ_BMAY01000002.1"/>
</dbReference>
<gene>
    <name evidence="3" type="ORF">LCB40_04460</name>
</gene>
<evidence type="ECO:0000256" key="1">
    <source>
        <dbReference type="SAM" id="Phobius"/>
    </source>
</evidence>
<dbReference type="InterPro" id="IPR000326">
    <property type="entry name" value="PAP2/HPO"/>
</dbReference>
<reference evidence="3" key="1">
    <citation type="submission" date="2020-08" db="EMBL/GenBank/DDBJ databases">
        <title>Taxonomic study for Lactobacillus species isolated from hardwood bark.</title>
        <authorList>
            <person name="Tohno M."/>
            <person name="Tanizawa Y."/>
        </authorList>
    </citation>
    <scope>NUCLEOTIDE SEQUENCE</scope>
    <source>
        <strain evidence="3">B40</strain>
    </source>
</reference>
<evidence type="ECO:0000259" key="2">
    <source>
        <dbReference type="SMART" id="SM00014"/>
    </source>
</evidence>
<feature type="transmembrane region" description="Helical" evidence="1">
    <location>
        <begin position="176"/>
        <end position="196"/>
    </location>
</feature>
<feature type="transmembrane region" description="Helical" evidence="1">
    <location>
        <begin position="120"/>
        <end position="139"/>
    </location>
</feature>
<keyword evidence="1" id="KW-1133">Transmembrane helix</keyword>
<evidence type="ECO:0000313" key="3">
    <source>
        <dbReference type="EMBL" id="GFZ26566.1"/>
    </source>
</evidence>
<dbReference type="CDD" id="cd03392">
    <property type="entry name" value="PAP2_like_2"/>
    <property type="match status" value="1"/>
</dbReference>
<feature type="transmembrane region" description="Helical" evidence="1">
    <location>
        <begin position="50"/>
        <end position="75"/>
    </location>
</feature>
<keyword evidence="1" id="KW-0472">Membrane</keyword>
<name>A0A916VH19_9LACO</name>
<dbReference type="Pfam" id="PF01569">
    <property type="entry name" value="PAP2"/>
    <property type="match status" value="1"/>
</dbReference>
<dbReference type="AlphaFoldDB" id="A0A916VH19"/>
<keyword evidence="1" id="KW-0812">Transmembrane</keyword>
<dbReference type="PANTHER" id="PTHR14969:SF13">
    <property type="entry name" value="AT30094P"/>
    <property type="match status" value="1"/>
</dbReference>
<dbReference type="SMART" id="SM00014">
    <property type="entry name" value="acidPPc"/>
    <property type="match status" value="1"/>
</dbReference>
<protein>
    <submittedName>
        <fullName evidence="3">Membrane protein</fullName>
    </submittedName>
</protein>
<organism evidence="3 4">
    <name type="scientific">Lactobacillus corticis</name>
    <dbReference type="NCBI Taxonomy" id="2201249"/>
    <lineage>
        <taxon>Bacteria</taxon>
        <taxon>Bacillati</taxon>
        <taxon>Bacillota</taxon>
        <taxon>Bacilli</taxon>
        <taxon>Lactobacillales</taxon>
        <taxon>Lactobacillaceae</taxon>
        <taxon>Lactobacillus</taxon>
    </lineage>
</organism>
<dbReference type="Gene3D" id="1.20.144.10">
    <property type="entry name" value="Phosphatidic acid phosphatase type 2/haloperoxidase"/>
    <property type="match status" value="2"/>
</dbReference>
<keyword evidence="4" id="KW-1185">Reference proteome</keyword>